<keyword evidence="1" id="KW-0812">Transmembrane</keyword>
<evidence type="ECO:0000313" key="6">
    <source>
        <dbReference type="Proteomes" id="UP000295794"/>
    </source>
</evidence>
<dbReference type="Pfam" id="PF00892">
    <property type="entry name" value="EamA"/>
    <property type="match status" value="1"/>
</dbReference>
<protein>
    <submittedName>
        <fullName evidence="4">EamA-like transporter family protein</fullName>
    </submittedName>
</protein>
<dbReference type="RefSeq" id="WP_115229766.1">
    <property type="nucleotide sequence ID" value="NZ_CAWOLO010000004.1"/>
</dbReference>
<feature type="transmembrane region" description="Helical" evidence="1">
    <location>
        <begin position="93"/>
        <end position="111"/>
    </location>
</feature>
<reference evidence="3 5" key="1">
    <citation type="submission" date="2018-06" db="EMBL/GenBank/DDBJ databases">
        <authorList>
            <consortium name="Pathogen Informatics"/>
            <person name="Doyle S."/>
        </authorList>
    </citation>
    <scope>NUCLEOTIDE SEQUENCE [LARGE SCALE GENOMIC DNA]</scope>
    <source>
        <strain evidence="3 5">NCTC11159</strain>
    </source>
</reference>
<dbReference type="SUPFAM" id="SSF103481">
    <property type="entry name" value="Multidrug resistance efflux transporter EmrE"/>
    <property type="match status" value="1"/>
</dbReference>
<evidence type="ECO:0000259" key="2">
    <source>
        <dbReference type="Pfam" id="PF00892"/>
    </source>
</evidence>
<keyword evidence="1" id="KW-0472">Membrane</keyword>
<dbReference type="InterPro" id="IPR000620">
    <property type="entry name" value="EamA_dom"/>
</dbReference>
<keyword evidence="6" id="KW-1185">Reference proteome</keyword>
<organism evidence="3 5">
    <name type="scientific">Iodobacter fluviatilis</name>
    <dbReference type="NCBI Taxonomy" id="537"/>
    <lineage>
        <taxon>Bacteria</taxon>
        <taxon>Pseudomonadati</taxon>
        <taxon>Pseudomonadota</taxon>
        <taxon>Betaproteobacteria</taxon>
        <taxon>Neisseriales</taxon>
        <taxon>Chitinibacteraceae</taxon>
        <taxon>Iodobacter</taxon>
    </lineage>
</organism>
<evidence type="ECO:0000313" key="4">
    <source>
        <dbReference type="EMBL" id="TCU88073.1"/>
    </source>
</evidence>
<dbReference type="EMBL" id="SMBT01000004">
    <property type="protein sequence ID" value="TCU88073.1"/>
    <property type="molecule type" value="Genomic_DNA"/>
</dbReference>
<sequence>MYVLAVLLAIAGSVIYHLSIKFVPNEINPFLSLSISYGIALLLCLPGIYYYGGSRSVQVLNWSVGGVALGILGIELGFLLLYRAGGHLGMSSLMTNAASTLLLLPIGLWFFRESFSITRMLGMGLSLCGLWLMMPRK</sequence>
<name>A0A377SU52_9NEIS</name>
<dbReference type="InterPro" id="IPR037185">
    <property type="entry name" value="EmrE-like"/>
</dbReference>
<feature type="transmembrane region" description="Helical" evidence="1">
    <location>
        <begin position="62"/>
        <end position="81"/>
    </location>
</feature>
<dbReference type="AlphaFoldDB" id="A0A377SU52"/>
<dbReference type="Proteomes" id="UP000255108">
    <property type="component" value="Unassembled WGS sequence"/>
</dbReference>
<dbReference type="OrthoDB" id="5458895at2"/>
<gene>
    <name evidence="4" type="ORF">EV682_104243</name>
    <name evidence="3" type="ORF">NCTC11159_04149</name>
</gene>
<dbReference type="Proteomes" id="UP000295794">
    <property type="component" value="Unassembled WGS sequence"/>
</dbReference>
<evidence type="ECO:0000313" key="3">
    <source>
        <dbReference type="EMBL" id="STR45574.1"/>
    </source>
</evidence>
<keyword evidence="1" id="KW-1133">Transmembrane helix</keyword>
<evidence type="ECO:0000256" key="1">
    <source>
        <dbReference type="SAM" id="Phobius"/>
    </source>
</evidence>
<proteinExistence type="predicted"/>
<evidence type="ECO:0000313" key="5">
    <source>
        <dbReference type="Proteomes" id="UP000255108"/>
    </source>
</evidence>
<dbReference type="GO" id="GO:0016020">
    <property type="term" value="C:membrane"/>
    <property type="evidence" value="ECO:0007669"/>
    <property type="project" value="InterPro"/>
</dbReference>
<feature type="transmembrane region" description="Helical" evidence="1">
    <location>
        <begin position="117"/>
        <end position="134"/>
    </location>
</feature>
<feature type="domain" description="EamA" evidence="2">
    <location>
        <begin position="3"/>
        <end position="133"/>
    </location>
</feature>
<feature type="transmembrane region" description="Helical" evidence="1">
    <location>
        <begin position="6"/>
        <end position="23"/>
    </location>
</feature>
<accession>A0A377SU52</accession>
<dbReference type="EMBL" id="UGHR01000004">
    <property type="protein sequence ID" value="STR45574.1"/>
    <property type="molecule type" value="Genomic_DNA"/>
</dbReference>
<feature type="transmembrane region" description="Helical" evidence="1">
    <location>
        <begin position="30"/>
        <end position="50"/>
    </location>
</feature>
<reference evidence="4 6" key="2">
    <citation type="submission" date="2019-03" db="EMBL/GenBank/DDBJ databases">
        <title>Genomic Encyclopedia of Type Strains, Phase IV (KMG-IV): sequencing the most valuable type-strain genomes for metagenomic binning, comparative biology and taxonomic classification.</title>
        <authorList>
            <person name="Goeker M."/>
        </authorList>
    </citation>
    <scope>NUCLEOTIDE SEQUENCE [LARGE SCALE GENOMIC DNA]</scope>
    <source>
        <strain evidence="4 6">DSM 3764</strain>
    </source>
</reference>